<accession>A0A6J3MDF0</accession>
<evidence type="ECO:0000313" key="8">
    <source>
        <dbReference type="Proteomes" id="UP000504637"/>
    </source>
</evidence>
<proteinExistence type="predicted"/>
<comment type="subcellular location">
    <subcellularLocation>
        <location evidence="1">Membrane</location>
        <topology evidence="1">Multi-pass membrane protein</topology>
    </subcellularLocation>
</comment>
<evidence type="ECO:0000256" key="6">
    <source>
        <dbReference type="SAM" id="Phobius"/>
    </source>
</evidence>
<keyword evidence="8" id="KW-1185">Reference proteome</keyword>
<evidence type="ECO:0000256" key="1">
    <source>
        <dbReference type="ARBA" id="ARBA00004141"/>
    </source>
</evidence>
<sequence length="490" mass="52718">MNWHFRSSPAFITFVISYAVFTDQFLYSSIIPVIPFALHDRLGLPDKEKQYWTAVMFAVFGIACTVASVPWALLSYRFSSHKTPFQIGLAVLVGATLLLWLGRDLATQLTGRTLQGLGSSIVWVTGMAALADAVGSAHIGEATGWVAIALNAGSLIAPLVGGSIFERSGYHAVYALIMAVLVLDVVFRFIMKERLGAAINNPLDVTTVTPRIGSIHSKPAEIKEQFSEEGKRDKFPASQVQEYDLEAGSDQGAAAAGVDNKAVEWTKGRTVPVILQMLFVPRMIAASWGILALAGVLSGFQTILPLVVHKIFGWNAEGGGLIFLPLTVPALLGPFVGRLTDRFGGRWFSFLSFLFMAPSLILLRLVEDNSIGHKIMICTLLTCIGSCSTLALEPLFAEITKAADEVHASSLGCSQPRQNSYLEAYALFSTAWGAGDVVGPFLAGFILNAAGWRTTTWVLGLLAGVSAIPAVLFCDGYIWSLPPRRSSSSV</sequence>
<gene>
    <name evidence="9" type="ORF">K489DRAFT_312474</name>
</gene>
<dbReference type="GO" id="GO:0022857">
    <property type="term" value="F:transmembrane transporter activity"/>
    <property type="evidence" value="ECO:0007669"/>
    <property type="project" value="InterPro"/>
</dbReference>
<dbReference type="InterPro" id="IPR050930">
    <property type="entry name" value="MFS_Vesicular_Transporter"/>
</dbReference>
<name>A0A6J3MDF0_9PEZI</name>
<feature type="transmembrane region" description="Helical" evidence="6">
    <location>
        <begin position="320"/>
        <end position="340"/>
    </location>
</feature>
<keyword evidence="3 6" id="KW-0812">Transmembrane</keyword>
<reference evidence="9" key="1">
    <citation type="submission" date="2020-01" db="EMBL/GenBank/DDBJ databases">
        <authorList>
            <consortium name="DOE Joint Genome Institute"/>
            <person name="Haridas S."/>
            <person name="Albert R."/>
            <person name="Binder M."/>
            <person name="Bloem J."/>
            <person name="Labutti K."/>
            <person name="Salamov A."/>
            <person name="Andreopoulos B."/>
            <person name="Baker S.E."/>
            <person name="Barry K."/>
            <person name="Bills G."/>
            <person name="Bluhm B.H."/>
            <person name="Cannon C."/>
            <person name="Castanera R."/>
            <person name="Culley D.E."/>
            <person name="Daum C."/>
            <person name="Ezra D."/>
            <person name="Gonzalez J.B."/>
            <person name="Henrissat B."/>
            <person name="Kuo A."/>
            <person name="Liang C."/>
            <person name="Lipzen A."/>
            <person name="Lutzoni F."/>
            <person name="Magnuson J."/>
            <person name="Mondo S."/>
            <person name="Nolan M."/>
            <person name="Ohm R."/>
            <person name="Pangilinan J."/>
            <person name="Park H.-J."/>
            <person name="Ramirez L."/>
            <person name="Alfaro M."/>
            <person name="Sun H."/>
            <person name="Tritt A."/>
            <person name="Yoshinaga Y."/>
            <person name="Zwiers L.-H."/>
            <person name="Turgeon B.G."/>
            <person name="Goodwin S.B."/>
            <person name="Spatafora J.W."/>
            <person name="Crous P.W."/>
            <person name="Grigoriev I.V."/>
        </authorList>
    </citation>
    <scope>NUCLEOTIDE SEQUENCE</scope>
    <source>
        <strain evidence="9">CBS 342.82</strain>
    </source>
</reference>
<feature type="transmembrane region" description="Helical" evidence="6">
    <location>
        <begin position="12"/>
        <end position="38"/>
    </location>
</feature>
<dbReference type="AlphaFoldDB" id="A0A6J3MDF0"/>
<feature type="transmembrane region" description="Helical" evidence="6">
    <location>
        <begin position="457"/>
        <end position="479"/>
    </location>
</feature>
<dbReference type="Gene3D" id="1.20.1720.10">
    <property type="entry name" value="Multidrug resistance protein D"/>
    <property type="match status" value="1"/>
</dbReference>
<dbReference type="PANTHER" id="PTHR23506">
    <property type="entry name" value="GH10249P"/>
    <property type="match status" value="1"/>
</dbReference>
<feature type="transmembrane region" description="Helical" evidence="6">
    <location>
        <begin position="171"/>
        <end position="191"/>
    </location>
</feature>
<dbReference type="PANTHER" id="PTHR23506:SF23">
    <property type="entry name" value="GH10249P"/>
    <property type="match status" value="1"/>
</dbReference>
<feature type="domain" description="Major facilitator superfamily (MFS) profile" evidence="7">
    <location>
        <begin position="12"/>
        <end position="478"/>
    </location>
</feature>
<evidence type="ECO:0000256" key="5">
    <source>
        <dbReference type="ARBA" id="ARBA00023136"/>
    </source>
</evidence>
<dbReference type="GeneID" id="54358667"/>
<reference evidence="9" key="2">
    <citation type="submission" date="2020-04" db="EMBL/GenBank/DDBJ databases">
        <authorList>
            <consortium name="NCBI Genome Project"/>
        </authorList>
    </citation>
    <scope>NUCLEOTIDE SEQUENCE</scope>
    <source>
        <strain evidence="9">CBS 342.82</strain>
    </source>
</reference>
<feature type="transmembrane region" description="Helical" evidence="6">
    <location>
        <begin position="145"/>
        <end position="165"/>
    </location>
</feature>
<protein>
    <submittedName>
        <fullName evidence="9">MFS general substrate transporter</fullName>
    </submittedName>
</protein>
<dbReference type="PROSITE" id="PS50850">
    <property type="entry name" value="MFS"/>
    <property type="match status" value="1"/>
</dbReference>
<keyword evidence="5 6" id="KW-0472">Membrane</keyword>
<evidence type="ECO:0000313" key="9">
    <source>
        <dbReference type="RefSeq" id="XP_033463077.1"/>
    </source>
</evidence>
<dbReference type="InterPro" id="IPR020846">
    <property type="entry name" value="MFS_dom"/>
</dbReference>
<dbReference type="Pfam" id="PF07690">
    <property type="entry name" value="MFS_1"/>
    <property type="match status" value="1"/>
</dbReference>
<dbReference type="SUPFAM" id="SSF103473">
    <property type="entry name" value="MFS general substrate transporter"/>
    <property type="match status" value="1"/>
</dbReference>
<feature type="transmembrane region" description="Helical" evidence="6">
    <location>
        <begin position="85"/>
        <end position="102"/>
    </location>
</feature>
<evidence type="ECO:0000256" key="3">
    <source>
        <dbReference type="ARBA" id="ARBA00022692"/>
    </source>
</evidence>
<feature type="transmembrane region" description="Helical" evidence="6">
    <location>
        <begin position="347"/>
        <end position="365"/>
    </location>
</feature>
<organism evidence="9">
    <name type="scientific">Dissoconium aciculare CBS 342.82</name>
    <dbReference type="NCBI Taxonomy" id="1314786"/>
    <lineage>
        <taxon>Eukaryota</taxon>
        <taxon>Fungi</taxon>
        <taxon>Dikarya</taxon>
        <taxon>Ascomycota</taxon>
        <taxon>Pezizomycotina</taxon>
        <taxon>Dothideomycetes</taxon>
        <taxon>Dothideomycetidae</taxon>
        <taxon>Mycosphaerellales</taxon>
        <taxon>Dissoconiaceae</taxon>
        <taxon>Dissoconium</taxon>
    </lineage>
</organism>
<dbReference type="CDD" id="cd17325">
    <property type="entry name" value="MFS_MdtG_SLC18_like"/>
    <property type="match status" value="1"/>
</dbReference>
<feature type="transmembrane region" description="Helical" evidence="6">
    <location>
        <begin position="424"/>
        <end position="451"/>
    </location>
</feature>
<evidence type="ECO:0000256" key="2">
    <source>
        <dbReference type="ARBA" id="ARBA00022448"/>
    </source>
</evidence>
<dbReference type="InterPro" id="IPR036259">
    <property type="entry name" value="MFS_trans_sf"/>
</dbReference>
<dbReference type="GO" id="GO:0016020">
    <property type="term" value="C:membrane"/>
    <property type="evidence" value="ECO:0007669"/>
    <property type="project" value="UniProtKB-SubCell"/>
</dbReference>
<feature type="transmembrane region" description="Helical" evidence="6">
    <location>
        <begin position="285"/>
        <end position="308"/>
    </location>
</feature>
<feature type="transmembrane region" description="Helical" evidence="6">
    <location>
        <begin position="114"/>
        <end position="133"/>
    </location>
</feature>
<dbReference type="InterPro" id="IPR011701">
    <property type="entry name" value="MFS"/>
</dbReference>
<evidence type="ECO:0000259" key="7">
    <source>
        <dbReference type="PROSITE" id="PS50850"/>
    </source>
</evidence>
<keyword evidence="2" id="KW-0813">Transport</keyword>
<dbReference type="Proteomes" id="UP000504637">
    <property type="component" value="Unplaced"/>
</dbReference>
<dbReference type="RefSeq" id="XP_033463077.1">
    <property type="nucleotide sequence ID" value="XM_033600867.1"/>
</dbReference>
<keyword evidence="4 6" id="KW-1133">Transmembrane helix</keyword>
<evidence type="ECO:0000256" key="4">
    <source>
        <dbReference type="ARBA" id="ARBA00022989"/>
    </source>
</evidence>
<dbReference type="Gene3D" id="1.20.1250.20">
    <property type="entry name" value="MFS general substrate transporter like domains"/>
    <property type="match status" value="1"/>
</dbReference>
<reference evidence="9" key="3">
    <citation type="submission" date="2025-08" db="UniProtKB">
        <authorList>
            <consortium name="RefSeq"/>
        </authorList>
    </citation>
    <scope>IDENTIFICATION</scope>
    <source>
        <strain evidence="9">CBS 342.82</strain>
    </source>
</reference>
<dbReference type="OrthoDB" id="5086884at2759"/>
<feature type="transmembrane region" description="Helical" evidence="6">
    <location>
        <begin position="50"/>
        <end position="73"/>
    </location>
</feature>